<dbReference type="EMBL" id="VXAV01035573">
    <property type="protein sequence ID" value="NXL96192.1"/>
    <property type="molecule type" value="Genomic_DNA"/>
</dbReference>
<sequence length="105" mass="11731">QGIRIPTLGYFDIVAKQIKAEDQTVTLQWPVFRLARNLVNAHNLMDDKEYLPGHKELEPLKHAEVAADAFVSWEKVQDSIQGTMSLMSQCLLKGGNVALVLRDVG</sequence>
<dbReference type="InterPro" id="IPR040673">
    <property type="entry name" value="CCDC81_HU_dom_2"/>
</dbReference>
<feature type="non-terminal residue" evidence="2">
    <location>
        <position position="1"/>
    </location>
</feature>
<keyword evidence="3" id="KW-1185">Reference proteome</keyword>
<proteinExistence type="predicted"/>
<dbReference type="Pfam" id="PF18289">
    <property type="entry name" value="HU-CCDC81_euk_2"/>
    <property type="match status" value="1"/>
</dbReference>
<name>A0A7L0X1U4_ALELA</name>
<evidence type="ECO:0000313" key="2">
    <source>
        <dbReference type="EMBL" id="NXL96192.1"/>
    </source>
</evidence>
<feature type="non-terminal residue" evidence="2">
    <location>
        <position position="105"/>
    </location>
</feature>
<organism evidence="2 3">
    <name type="scientific">Alectura lathami</name>
    <name type="common">Australian brush turkey</name>
    <dbReference type="NCBI Taxonomy" id="81907"/>
    <lineage>
        <taxon>Eukaryota</taxon>
        <taxon>Metazoa</taxon>
        <taxon>Chordata</taxon>
        <taxon>Craniata</taxon>
        <taxon>Vertebrata</taxon>
        <taxon>Euteleostomi</taxon>
        <taxon>Archelosauria</taxon>
        <taxon>Archosauria</taxon>
        <taxon>Dinosauria</taxon>
        <taxon>Saurischia</taxon>
        <taxon>Theropoda</taxon>
        <taxon>Coelurosauria</taxon>
        <taxon>Aves</taxon>
        <taxon>Neognathae</taxon>
        <taxon>Galloanserae</taxon>
        <taxon>Galliformes</taxon>
        <taxon>Megapodiidae</taxon>
        <taxon>Alectura</taxon>
    </lineage>
</organism>
<feature type="domain" description="CCDC81 HU" evidence="1">
    <location>
        <begin position="57"/>
        <end position="105"/>
    </location>
</feature>
<accession>A0A7L0X1U4</accession>
<dbReference type="OrthoDB" id="125906at2759"/>
<gene>
    <name evidence="2" type="primary">Ccdc81_1</name>
    <name evidence="2" type="ORF">ALELAT_R15208</name>
</gene>
<reference evidence="2 3" key="1">
    <citation type="submission" date="2019-09" db="EMBL/GenBank/DDBJ databases">
        <title>Bird 10,000 Genomes (B10K) Project - Family phase.</title>
        <authorList>
            <person name="Zhang G."/>
        </authorList>
    </citation>
    <scope>NUCLEOTIDE SEQUENCE [LARGE SCALE GENOMIC DNA]</scope>
    <source>
        <strain evidence="2">B10K-DU-001-39</strain>
        <tissue evidence="2">Muscle</tissue>
    </source>
</reference>
<evidence type="ECO:0000259" key="1">
    <source>
        <dbReference type="Pfam" id="PF18289"/>
    </source>
</evidence>
<dbReference type="Proteomes" id="UP000562322">
    <property type="component" value="Unassembled WGS sequence"/>
</dbReference>
<evidence type="ECO:0000313" key="3">
    <source>
        <dbReference type="Proteomes" id="UP000562322"/>
    </source>
</evidence>
<dbReference type="AlphaFoldDB" id="A0A7L0X1U4"/>
<comment type="caution">
    <text evidence="2">The sequence shown here is derived from an EMBL/GenBank/DDBJ whole genome shotgun (WGS) entry which is preliminary data.</text>
</comment>
<protein>
    <submittedName>
        <fullName evidence="2">CCD81 protein</fullName>
    </submittedName>
</protein>